<evidence type="ECO:0000256" key="1">
    <source>
        <dbReference type="SAM" id="Phobius"/>
    </source>
</evidence>
<dbReference type="AlphaFoldDB" id="A0A4Y3PT30"/>
<keyword evidence="1" id="KW-0812">Transmembrane</keyword>
<protein>
    <submittedName>
        <fullName evidence="2">Uncharacterized protein</fullName>
    </submittedName>
</protein>
<feature type="transmembrane region" description="Helical" evidence="1">
    <location>
        <begin position="163"/>
        <end position="185"/>
    </location>
</feature>
<keyword evidence="3" id="KW-1185">Reference proteome</keyword>
<feature type="transmembrane region" description="Helical" evidence="1">
    <location>
        <begin position="336"/>
        <end position="354"/>
    </location>
</feature>
<keyword evidence="1" id="KW-1133">Transmembrane helix</keyword>
<dbReference type="Pfam" id="PF13687">
    <property type="entry name" value="DUF4153"/>
    <property type="match status" value="1"/>
</dbReference>
<sequence length="496" mass="57480">MKDVAERSQEQKAYQWLLLGAFGIGCLGDLLFYGKNYGVSYPLFFIGMYALFVWQAKLHQRLSFSRENKYIWLLCVPIGMLSLTFALFSNGYFHLFNFVLVPMLFVLQTMLFTGRHKAKWHEIMFVGELLEILVYYTPKHTRLPFIMIKGSVKGRMNQRNYGVLKKIMTGLLISLPILLVVLTLLSQADRVFGHFLNEIPDMLIDVDSVEGMFRLFVIGLVTLVVFGYMYSLFGKRADTVELPQPQEQEKIVWDGIILVTILTIIDAVYAAFTYIQISYLFSGAKAALPEGLTYAEYAKNGFNELLTVTVINFIILLATLYLVSRKNRLLYRSVQVLLTLLTVCTSFMLFSAYYRLSLYEAAYGYTHTRLLAHLFMIFLLILFAIALWKIWRDSFSLFKYYALVTLASYVFINYINMDVIIAQNNLERYRATGNIDVEYLGRLSYDVVPYLQELKADESLKAAVTYELENKWAELRGESSWQSFNWSKYRAKQYLP</sequence>
<evidence type="ECO:0000313" key="3">
    <source>
        <dbReference type="Proteomes" id="UP000316882"/>
    </source>
</evidence>
<comment type="caution">
    <text evidence="2">The sequence shown here is derived from an EMBL/GenBank/DDBJ whole genome shotgun (WGS) entry which is preliminary data.</text>
</comment>
<keyword evidence="1" id="KW-0472">Membrane</keyword>
<feature type="transmembrane region" description="Helical" evidence="1">
    <location>
        <begin position="70"/>
        <end position="89"/>
    </location>
</feature>
<feature type="transmembrane region" description="Helical" evidence="1">
    <location>
        <begin position="305"/>
        <end position="324"/>
    </location>
</feature>
<feature type="transmembrane region" description="Helical" evidence="1">
    <location>
        <begin position="16"/>
        <end position="33"/>
    </location>
</feature>
<gene>
    <name evidence="2" type="ORF">BPA01_41180</name>
</gene>
<dbReference type="PROSITE" id="PS51257">
    <property type="entry name" value="PROKAR_LIPOPROTEIN"/>
    <property type="match status" value="1"/>
</dbReference>
<dbReference type="STRING" id="54914.AV540_07540"/>
<proteinExistence type="predicted"/>
<feature type="transmembrane region" description="Helical" evidence="1">
    <location>
        <begin position="370"/>
        <end position="388"/>
    </location>
</feature>
<name>A0A4Y3PT30_BREPA</name>
<reference evidence="2 3" key="1">
    <citation type="submission" date="2019-06" db="EMBL/GenBank/DDBJ databases">
        <title>Whole genome shotgun sequence of Brevibacillus parabrevis NBRC 12334.</title>
        <authorList>
            <person name="Hosoyama A."/>
            <person name="Uohara A."/>
            <person name="Ohji S."/>
            <person name="Ichikawa N."/>
        </authorList>
    </citation>
    <scope>NUCLEOTIDE SEQUENCE [LARGE SCALE GENOMIC DNA]</scope>
    <source>
        <strain evidence="2 3">NBRC 12334</strain>
    </source>
</reference>
<accession>A0A4Y3PT30</accession>
<organism evidence="2 3">
    <name type="scientific">Brevibacillus parabrevis</name>
    <dbReference type="NCBI Taxonomy" id="54914"/>
    <lineage>
        <taxon>Bacteria</taxon>
        <taxon>Bacillati</taxon>
        <taxon>Bacillota</taxon>
        <taxon>Bacilli</taxon>
        <taxon>Bacillales</taxon>
        <taxon>Paenibacillaceae</taxon>
        <taxon>Brevibacillus</taxon>
    </lineage>
</organism>
<feature type="transmembrane region" description="Helical" evidence="1">
    <location>
        <begin position="211"/>
        <end position="230"/>
    </location>
</feature>
<evidence type="ECO:0000313" key="2">
    <source>
        <dbReference type="EMBL" id="GEB34538.1"/>
    </source>
</evidence>
<feature type="transmembrane region" description="Helical" evidence="1">
    <location>
        <begin position="400"/>
        <end position="417"/>
    </location>
</feature>
<feature type="transmembrane region" description="Helical" evidence="1">
    <location>
        <begin position="39"/>
        <end position="58"/>
    </location>
</feature>
<dbReference type="InterPro" id="IPR025291">
    <property type="entry name" value="DUF4153"/>
</dbReference>
<dbReference type="EMBL" id="BJMH01000024">
    <property type="protein sequence ID" value="GEB34538.1"/>
    <property type="molecule type" value="Genomic_DNA"/>
</dbReference>
<feature type="transmembrane region" description="Helical" evidence="1">
    <location>
        <begin position="251"/>
        <end position="272"/>
    </location>
</feature>
<dbReference type="Proteomes" id="UP000316882">
    <property type="component" value="Unassembled WGS sequence"/>
</dbReference>
<feature type="transmembrane region" description="Helical" evidence="1">
    <location>
        <begin position="95"/>
        <end position="114"/>
    </location>
</feature>